<evidence type="ECO:0000313" key="18">
    <source>
        <dbReference type="Proteomes" id="UP001153620"/>
    </source>
</evidence>
<dbReference type="PROSITE" id="PS51192">
    <property type="entry name" value="HELICASE_ATP_BIND_1"/>
    <property type="match status" value="1"/>
</dbReference>
<dbReference type="CDD" id="cd20379">
    <property type="entry name" value="Tudor_dTUD-like"/>
    <property type="match status" value="1"/>
</dbReference>
<keyword evidence="3" id="KW-0677">Repeat</keyword>
<dbReference type="Gene3D" id="2.30.30.140">
    <property type="match status" value="2"/>
</dbReference>
<evidence type="ECO:0000256" key="1">
    <source>
        <dbReference type="ARBA" id="ARBA00012552"/>
    </source>
</evidence>
<dbReference type="PANTHER" id="PTHR22655">
    <property type="entry name" value="ATP-DEPENDENT RNA HELICASE TDRD12-RELATED"/>
    <property type="match status" value="1"/>
</dbReference>
<gene>
    <name evidence="17" type="ORF">CHIRRI_LOCUS1608</name>
</gene>
<keyword evidence="7" id="KW-0347">Helicase</keyword>
<accession>A0A9N9RL13</accession>
<evidence type="ECO:0000259" key="15">
    <source>
        <dbReference type="PROSITE" id="PS51192"/>
    </source>
</evidence>
<evidence type="ECO:0000259" key="16">
    <source>
        <dbReference type="PROSITE" id="PS51203"/>
    </source>
</evidence>
<dbReference type="GO" id="GO:0031047">
    <property type="term" value="P:regulatory ncRNA-mediated gene silencing"/>
    <property type="evidence" value="ECO:0007669"/>
    <property type="project" value="UniProtKB-KW"/>
</dbReference>
<keyword evidence="5" id="KW-0221">Differentiation</keyword>
<evidence type="ECO:0000259" key="14">
    <source>
        <dbReference type="PROSITE" id="PS50304"/>
    </source>
</evidence>
<dbReference type="GO" id="GO:0003724">
    <property type="term" value="F:RNA helicase activity"/>
    <property type="evidence" value="ECO:0007669"/>
    <property type="project" value="UniProtKB-EC"/>
</dbReference>
<evidence type="ECO:0000256" key="6">
    <source>
        <dbReference type="ARBA" id="ARBA00022801"/>
    </source>
</evidence>
<dbReference type="Gene3D" id="3.40.50.300">
    <property type="entry name" value="P-loop containing nucleotide triphosphate hydrolases"/>
    <property type="match status" value="1"/>
</dbReference>
<dbReference type="Gene3D" id="2.40.50.90">
    <property type="match status" value="2"/>
</dbReference>
<evidence type="ECO:0000256" key="4">
    <source>
        <dbReference type="ARBA" id="ARBA00022741"/>
    </source>
</evidence>
<dbReference type="InterPro" id="IPR011545">
    <property type="entry name" value="DEAD/DEAH_box_helicase_dom"/>
</dbReference>
<dbReference type="GO" id="GO:0051321">
    <property type="term" value="P:meiotic cell cycle"/>
    <property type="evidence" value="ECO:0007669"/>
    <property type="project" value="UniProtKB-KW"/>
</dbReference>
<evidence type="ECO:0000313" key="17">
    <source>
        <dbReference type="EMBL" id="CAG9798626.1"/>
    </source>
</evidence>
<evidence type="ECO:0000256" key="10">
    <source>
        <dbReference type="ARBA" id="ARBA00023158"/>
    </source>
</evidence>
<organism evidence="17 18">
    <name type="scientific">Chironomus riparius</name>
    <dbReference type="NCBI Taxonomy" id="315576"/>
    <lineage>
        <taxon>Eukaryota</taxon>
        <taxon>Metazoa</taxon>
        <taxon>Ecdysozoa</taxon>
        <taxon>Arthropoda</taxon>
        <taxon>Hexapoda</taxon>
        <taxon>Insecta</taxon>
        <taxon>Pterygota</taxon>
        <taxon>Neoptera</taxon>
        <taxon>Endopterygota</taxon>
        <taxon>Diptera</taxon>
        <taxon>Nematocera</taxon>
        <taxon>Chironomoidea</taxon>
        <taxon>Chironomidae</taxon>
        <taxon>Chironominae</taxon>
        <taxon>Chironomus</taxon>
    </lineage>
</organism>
<evidence type="ECO:0000256" key="5">
    <source>
        <dbReference type="ARBA" id="ARBA00022782"/>
    </source>
</evidence>
<dbReference type="Pfam" id="PF00567">
    <property type="entry name" value="TUDOR"/>
    <property type="match status" value="2"/>
</dbReference>
<dbReference type="InterPro" id="IPR008978">
    <property type="entry name" value="HSP20-like_chaperone"/>
</dbReference>
<comment type="catalytic activity">
    <reaction evidence="12">
        <text>ATP + H2O = ADP + phosphate + H(+)</text>
        <dbReference type="Rhea" id="RHEA:13065"/>
        <dbReference type="ChEBI" id="CHEBI:15377"/>
        <dbReference type="ChEBI" id="CHEBI:15378"/>
        <dbReference type="ChEBI" id="CHEBI:30616"/>
        <dbReference type="ChEBI" id="CHEBI:43474"/>
        <dbReference type="ChEBI" id="CHEBI:456216"/>
        <dbReference type="EC" id="3.6.4.13"/>
    </reaction>
</comment>
<dbReference type="InterPro" id="IPR027417">
    <property type="entry name" value="P-loop_NTPase"/>
</dbReference>
<dbReference type="Proteomes" id="UP001153620">
    <property type="component" value="Chromosome 1"/>
</dbReference>
<feature type="domain" description="Tudor" evidence="14">
    <location>
        <begin position="1005"/>
        <end position="1062"/>
    </location>
</feature>
<feature type="compositionally biased region" description="Low complexity" evidence="13">
    <location>
        <begin position="1231"/>
        <end position="1242"/>
    </location>
</feature>
<dbReference type="PROSITE" id="PS51203">
    <property type="entry name" value="CS"/>
    <property type="match status" value="1"/>
</dbReference>
<name>A0A9N9RL13_9DIPT</name>
<dbReference type="OrthoDB" id="7791192at2759"/>
<dbReference type="EMBL" id="OU895877">
    <property type="protein sequence ID" value="CAG9798626.1"/>
    <property type="molecule type" value="Genomic_DNA"/>
</dbReference>
<feature type="region of interest" description="Disordered" evidence="13">
    <location>
        <begin position="1231"/>
        <end position="1250"/>
    </location>
</feature>
<keyword evidence="8" id="KW-0067">ATP-binding</keyword>
<keyword evidence="11" id="KW-0469">Meiosis</keyword>
<dbReference type="GO" id="GO:0005524">
    <property type="term" value="F:ATP binding"/>
    <property type="evidence" value="ECO:0007669"/>
    <property type="project" value="UniProtKB-KW"/>
</dbReference>
<evidence type="ECO:0000256" key="8">
    <source>
        <dbReference type="ARBA" id="ARBA00022840"/>
    </source>
</evidence>
<dbReference type="GO" id="GO:0007283">
    <property type="term" value="P:spermatogenesis"/>
    <property type="evidence" value="ECO:0007669"/>
    <property type="project" value="UniProtKB-KW"/>
</dbReference>
<keyword evidence="9" id="KW-0744">Spermatogenesis</keyword>
<dbReference type="InterPro" id="IPR014001">
    <property type="entry name" value="Helicase_ATP-bd"/>
</dbReference>
<dbReference type="PANTHER" id="PTHR22655:SF2">
    <property type="entry name" value="ATP-DEPENDENT RNA HELICASE TDRD12-RELATED"/>
    <property type="match status" value="1"/>
</dbReference>
<evidence type="ECO:0000256" key="7">
    <source>
        <dbReference type="ARBA" id="ARBA00022806"/>
    </source>
</evidence>
<evidence type="ECO:0000256" key="12">
    <source>
        <dbReference type="ARBA" id="ARBA00047984"/>
    </source>
</evidence>
<keyword evidence="4" id="KW-0547">Nucleotide-binding</keyword>
<dbReference type="SUPFAM" id="SSF49764">
    <property type="entry name" value="HSP20-like chaperones"/>
    <property type="match status" value="1"/>
</dbReference>
<reference evidence="17" key="1">
    <citation type="submission" date="2022-01" db="EMBL/GenBank/DDBJ databases">
        <authorList>
            <person name="King R."/>
        </authorList>
    </citation>
    <scope>NUCLEOTIDE SEQUENCE</scope>
</reference>
<dbReference type="EC" id="3.6.4.13" evidence="1"/>
<dbReference type="SUPFAM" id="SSF52540">
    <property type="entry name" value="P-loop containing nucleoside triphosphate hydrolases"/>
    <property type="match status" value="1"/>
</dbReference>
<dbReference type="SMART" id="SM00333">
    <property type="entry name" value="TUDOR"/>
    <property type="match status" value="1"/>
</dbReference>
<evidence type="ECO:0000256" key="9">
    <source>
        <dbReference type="ARBA" id="ARBA00022871"/>
    </source>
</evidence>
<keyword evidence="2" id="KW-0217">Developmental protein</keyword>
<sequence>MSNSVKVKIINFREPDEIYIKFLEGEKSCNKQESIKVKQIERNLVRLCRNAPKIDFPKFGEIYGCYIGIWKKWIRGKVISKHSSNEYNVFCIDHAQYKKNITKIVNISDELKCENTMSYYKVSLGLKPLNVDRWSLNIIDICRAFIQKENVEVHFVPFFEELDLFIGDLFILDDGSNFSMSEKLVSLGLASKPSTDFNKIFNMLHDKEIGPLKTIQPKKRLQIYKSQSETPEKESKPNLKLPNNLILHGSELKSFWNSINESGFHNFLKKKFSYKNEHLNDIQKVIWPQIADGNHSFIISSNQDCLTSIYILPLINKLLNRANGDNLGPVAIIFANNSSRIDEIVKKCEDYVNQNISIVKAVGMCKNKQIDLMNGCDILVTTPPAFIRLVQKTSYKIIDENTLGHVVFDNFDQYSLNLFDKELNALTKFLYASKVPQTIIVSRTNSNGLKTKILSRLSTVDTVICMDNYLDAAAFVGLSISIEIAGSQDKIHKLTETDLNSYKKNVIVVSEIETLSILKEKLAEKATKSDDAKINQILDESILTINDIILNDSIIQNADNLIHYDLPFNLCSAITTSDQFSKRFKVFHNEIYKRLSSQEKETTALKSKIILSDDNVSQFEVLINFLIGRNLMKASEKVIEKIFVKNEAAKCINKASLCQNLTQFGDCKTFNCVHRHKLSEQDKPPIHFEIFKNFITFDLISLQGPTTFVIKIREYYDNKWISCVQSNEHIQQKLDVDMQRYCNEKSNALTLNEGKVGEIYAKKDNKLGKWIRGRMIKRRSRPIVELSLLDYAPDIPSSLQPLSALCSEETLVKLPEEFTKLDPLLFKLQIMNLIPLDGEKSYSANDINEFNKSMTKIPRNSKIFAKIETVIGDVMFSKNIEAKNDSKAVIFRLTETHSKLGISEIDETVYKRILELSSALNVNSKEDPVQNIQDEDLVTEKSIIKPVEPLKCWKQLKQDMTYPIIVKEYFSPYSFFVIIINQENLTLKNNLKTIEESQDHKQLISININECCLLNSNNRYLRAVILNILADGQIQVLLVDYGEIQKCDDKSLFEIPKEFLNLNFQAVHCSMLGICPKFNMKFWPSLQRTLIQKLIFKYNEKSLKMLVVKDDQKQHQFSGIGVRSYNVMLYDDESKSYLSKLAVKEGIASECVEYNGEFYKSTSENEDNKSLMDTSMCCNDISNDTEEELYMSKLLEMIKMSQSESAVDENDSADSGNVLSNNSREFVSSMSAESTYSMSNESSESREILSTNSTESMINISSTGTASSSTSLKSIFKLPYIEWRQNEIMIYLLISANDCTEYALSINETSLDVSIKYQNNKIERSIIQLYGSVKPKFCSHELAGLKIIVKLPKKFCGLGWPRLTMSKEKSIYIKFGDNMPFLNLDSDDCQENYATNISDDEENDKDIKNFGLNVSTDDEDFY</sequence>
<dbReference type="SUPFAM" id="SSF63748">
    <property type="entry name" value="Tudor/PWWP/MBT"/>
    <property type="match status" value="1"/>
</dbReference>
<dbReference type="PROSITE" id="PS50304">
    <property type="entry name" value="TUDOR"/>
    <property type="match status" value="1"/>
</dbReference>
<dbReference type="Pfam" id="PF00270">
    <property type="entry name" value="DEAD"/>
    <property type="match status" value="1"/>
</dbReference>
<reference evidence="17" key="2">
    <citation type="submission" date="2022-10" db="EMBL/GenBank/DDBJ databases">
        <authorList>
            <consortium name="ENA_rothamsted_submissions"/>
            <consortium name="culmorum"/>
            <person name="King R."/>
        </authorList>
    </citation>
    <scope>NUCLEOTIDE SEQUENCE</scope>
</reference>
<feature type="domain" description="Helicase ATP-binding" evidence="15">
    <location>
        <begin position="287"/>
        <end position="463"/>
    </location>
</feature>
<evidence type="ECO:0000256" key="2">
    <source>
        <dbReference type="ARBA" id="ARBA00022473"/>
    </source>
</evidence>
<dbReference type="InterPro" id="IPR002999">
    <property type="entry name" value="Tudor"/>
</dbReference>
<evidence type="ECO:0000256" key="3">
    <source>
        <dbReference type="ARBA" id="ARBA00022737"/>
    </source>
</evidence>
<dbReference type="InterPro" id="IPR035437">
    <property type="entry name" value="SNase_OB-fold_sf"/>
</dbReference>
<evidence type="ECO:0000256" key="13">
    <source>
        <dbReference type="SAM" id="MobiDB-lite"/>
    </source>
</evidence>
<keyword evidence="6" id="KW-0378">Hydrolase</keyword>
<dbReference type="GO" id="GO:0003676">
    <property type="term" value="F:nucleic acid binding"/>
    <property type="evidence" value="ECO:0007669"/>
    <property type="project" value="InterPro"/>
</dbReference>
<dbReference type="Gene3D" id="2.60.40.790">
    <property type="match status" value="1"/>
</dbReference>
<evidence type="ECO:0000256" key="11">
    <source>
        <dbReference type="ARBA" id="ARBA00023254"/>
    </source>
</evidence>
<feature type="domain" description="CS" evidence="16">
    <location>
        <begin position="1276"/>
        <end position="1364"/>
    </location>
</feature>
<keyword evidence="10" id="KW-0943">RNA-mediated gene silencing</keyword>
<dbReference type="GO" id="GO:0005737">
    <property type="term" value="C:cytoplasm"/>
    <property type="evidence" value="ECO:0007669"/>
    <property type="project" value="UniProtKB-ARBA"/>
</dbReference>
<proteinExistence type="predicted"/>
<dbReference type="GO" id="GO:0042078">
    <property type="term" value="P:germ-line stem cell division"/>
    <property type="evidence" value="ECO:0007669"/>
    <property type="project" value="TreeGrafter"/>
</dbReference>
<dbReference type="InterPro" id="IPR007052">
    <property type="entry name" value="CS_dom"/>
</dbReference>
<dbReference type="GO" id="GO:0016787">
    <property type="term" value="F:hydrolase activity"/>
    <property type="evidence" value="ECO:0007669"/>
    <property type="project" value="UniProtKB-KW"/>
</dbReference>
<protein>
    <recommendedName>
        <fullName evidence="1">RNA helicase</fullName>
        <ecNumber evidence="1">3.6.4.13</ecNumber>
    </recommendedName>
</protein>
<keyword evidence="18" id="KW-1185">Reference proteome</keyword>